<dbReference type="InterPro" id="IPR036397">
    <property type="entry name" value="RNaseH_sf"/>
</dbReference>
<dbReference type="OrthoDB" id="1651883at2759"/>
<accession>A0A2G5EYM8</accession>
<dbReference type="Proteomes" id="UP000230069">
    <property type="component" value="Unassembled WGS sequence"/>
</dbReference>
<evidence type="ECO:0000256" key="2">
    <source>
        <dbReference type="ARBA" id="ARBA00022801"/>
    </source>
</evidence>
<dbReference type="GO" id="GO:0005634">
    <property type="term" value="C:nucleus"/>
    <property type="evidence" value="ECO:0007669"/>
    <property type="project" value="TreeGrafter"/>
</dbReference>
<dbReference type="EMBL" id="KZ305020">
    <property type="protein sequence ID" value="PIA60832.1"/>
    <property type="molecule type" value="Genomic_DNA"/>
</dbReference>
<dbReference type="Gene3D" id="3.30.420.10">
    <property type="entry name" value="Ribonuclease H-like superfamily/Ribonuclease H"/>
    <property type="match status" value="1"/>
</dbReference>
<evidence type="ECO:0000313" key="4">
    <source>
        <dbReference type="Proteomes" id="UP000230069"/>
    </source>
</evidence>
<dbReference type="AlphaFoldDB" id="A0A2G5EYM8"/>
<dbReference type="InterPro" id="IPR012337">
    <property type="entry name" value="RNaseH-like_sf"/>
</dbReference>
<dbReference type="PANTHER" id="PTHR13620:SF80">
    <property type="entry name" value="3'-5' EXONUCLEASE DOMAIN-CONTAINING PROTEIN"/>
    <property type="match status" value="1"/>
</dbReference>
<dbReference type="PANTHER" id="PTHR13620">
    <property type="entry name" value="3-5 EXONUCLEASE"/>
    <property type="match status" value="1"/>
</dbReference>
<evidence type="ECO:0000256" key="1">
    <source>
        <dbReference type="ARBA" id="ARBA00022722"/>
    </source>
</evidence>
<protein>
    <submittedName>
        <fullName evidence="3">Uncharacterized protein</fullName>
    </submittedName>
</protein>
<proteinExistence type="predicted"/>
<gene>
    <name evidence="3" type="ORF">AQUCO_00300395v1</name>
</gene>
<dbReference type="GO" id="GO:0008408">
    <property type="term" value="F:3'-5' exonuclease activity"/>
    <property type="evidence" value="ECO:0007669"/>
    <property type="project" value="TreeGrafter"/>
</dbReference>
<sequence>MEVTVERIETEMKNIEDRYWSKNDRYELFNVHVGDKRILTLFTESNSVMKKWVSELQKANRKNKSNYPLIVGMCVDRELEYLKKGLKDNPYDVIVFCTGSNCLIYSLPDGEHYGGGYGSNEVPKVLKEFLADSKAIFVGMDIADVSKKLEKDQELKVERSVDIRCLGEKVLDLWMRHMKEFNLDQIAEMMLDERMDFERSDIFDKWRDRDSRGFEINRDYAKYLTVDAFLLHEMATKYVDITTKLVSNSK</sequence>
<keyword evidence="2" id="KW-0378">Hydrolase</keyword>
<reference evidence="3 4" key="1">
    <citation type="submission" date="2017-09" db="EMBL/GenBank/DDBJ databases">
        <title>WGS assembly of Aquilegia coerulea Goldsmith.</title>
        <authorList>
            <person name="Hodges S."/>
            <person name="Kramer E."/>
            <person name="Nordborg M."/>
            <person name="Tomkins J."/>
            <person name="Borevitz J."/>
            <person name="Derieg N."/>
            <person name="Yan J."/>
            <person name="Mihaltcheva S."/>
            <person name="Hayes R.D."/>
            <person name="Rokhsar D."/>
        </authorList>
    </citation>
    <scope>NUCLEOTIDE SEQUENCE [LARGE SCALE GENOMIC DNA]</scope>
    <source>
        <strain evidence="4">cv. Goldsmith</strain>
    </source>
</reference>
<keyword evidence="1" id="KW-0540">Nuclease</keyword>
<dbReference type="GO" id="GO:0003676">
    <property type="term" value="F:nucleic acid binding"/>
    <property type="evidence" value="ECO:0007669"/>
    <property type="project" value="InterPro"/>
</dbReference>
<dbReference type="InterPro" id="IPR051132">
    <property type="entry name" value="3-5_Exonuclease_domain"/>
</dbReference>
<keyword evidence="4" id="KW-1185">Reference proteome</keyword>
<dbReference type="GO" id="GO:0005737">
    <property type="term" value="C:cytoplasm"/>
    <property type="evidence" value="ECO:0007669"/>
    <property type="project" value="TreeGrafter"/>
</dbReference>
<dbReference type="SUPFAM" id="SSF53098">
    <property type="entry name" value="Ribonuclease H-like"/>
    <property type="match status" value="1"/>
</dbReference>
<dbReference type="STRING" id="218851.A0A2G5EYM8"/>
<name>A0A2G5EYM8_AQUCA</name>
<evidence type="ECO:0000313" key="3">
    <source>
        <dbReference type="EMBL" id="PIA60832.1"/>
    </source>
</evidence>
<dbReference type="InParanoid" id="A0A2G5EYM8"/>
<organism evidence="3 4">
    <name type="scientific">Aquilegia coerulea</name>
    <name type="common">Rocky mountain columbine</name>
    <dbReference type="NCBI Taxonomy" id="218851"/>
    <lineage>
        <taxon>Eukaryota</taxon>
        <taxon>Viridiplantae</taxon>
        <taxon>Streptophyta</taxon>
        <taxon>Embryophyta</taxon>
        <taxon>Tracheophyta</taxon>
        <taxon>Spermatophyta</taxon>
        <taxon>Magnoliopsida</taxon>
        <taxon>Ranunculales</taxon>
        <taxon>Ranunculaceae</taxon>
        <taxon>Thalictroideae</taxon>
        <taxon>Aquilegia</taxon>
    </lineage>
</organism>